<dbReference type="InterPro" id="IPR000436">
    <property type="entry name" value="Sushi_SCR_CCP_dom"/>
</dbReference>
<dbReference type="AlphaFoldDB" id="A0A3Q3XAI7"/>
<feature type="disulfide bond" evidence="5">
    <location>
        <begin position="236"/>
        <end position="263"/>
    </location>
</feature>
<feature type="disulfide bond" evidence="5">
    <location>
        <begin position="176"/>
        <end position="203"/>
    </location>
</feature>
<feature type="domain" description="Sushi" evidence="6">
    <location>
        <begin position="24"/>
        <end position="86"/>
    </location>
</feature>
<evidence type="ECO:0000313" key="8">
    <source>
        <dbReference type="Proteomes" id="UP000261620"/>
    </source>
</evidence>
<reference evidence="7" key="1">
    <citation type="submission" date="2025-08" db="UniProtKB">
        <authorList>
            <consortium name="Ensembl"/>
        </authorList>
    </citation>
    <scope>IDENTIFICATION</scope>
</reference>
<dbReference type="Pfam" id="PF00084">
    <property type="entry name" value="Sushi"/>
    <property type="match status" value="4"/>
</dbReference>
<dbReference type="PROSITE" id="PS50923">
    <property type="entry name" value="SUSHI"/>
    <property type="match status" value="4"/>
</dbReference>
<dbReference type="Proteomes" id="UP000261620">
    <property type="component" value="Unplaced"/>
</dbReference>
<feature type="domain" description="Sushi" evidence="6">
    <location>
        <begin position="146"/>
        <end position="205"/>
    </location>
</feature>
<dbReference type="FunFam" id="2.10.70.10:FF:000014">
    <property type="entry name" value="Membrane cofactor protein"/>
    <property type="match status" value="1"/>
</dbReference>
<dbReference type="SMART" id="SM00032">
    <property type="entry name" value="CCP"/>
    <property type="match status" value="4"/>
</dbReference>
<feature type="disulfide bond" evidence="5">
    <location>
        <begin position="57"/>
        <end position="84"/>
    </location>
</feature>
<keyword evidence="3" id="KW-0677">Repeat</keyword>
<accession>A0A3Q3XAI7</accession>
<keyword evidence="8" id="KW-1185">Reference proteome</keyword>
<name>A0A3Q3XAI7_MOLML</name>
<dbReference type="CDD" id="cd00033">
    <property type="entry name" value="CCP"/>
    <property type="match status" value="4"/>
</dbReference>
<evidence type="ECO:0000256" key="3">
    <source>
        <dbReference type="ARBA" id="ARBA00022737"/>
    </source>
</evidence>
<reference evidence="7" key="2">
    <citation type="submission" date="2025-09" db="UniProtKB">
        <authorList>
            <consortium name="Ensembl"/>
        </authorList>
    </citation>
    <scope>IDENTIFICATION</scope>
</reference>
<dbReference type="PANTHER" id="PTHR45656">
    <property type="entry name" value="PROTEIN CBR-CLEC-78"/>
    <property type="match status" value="1"/>
</dbReference>
<feature type="domain" description="Sushi" evidence="6">
    <location>
        <begin position="88"/>
        <end position="145"/>
    </location>
</feature>
<dbReference type="InterPro" id="IPR051277">
    <property type="entry name" value="SEZ6_CSMD_C4BPB_Regulators"/>
</dbReference>
<evidence type="ECO:0000259" key="6">
    <source>
        <dbReference type="PROSITE" id="PS50923"/>
    </source>
</evidence>
<dbReference type="SUPFAM" id="SSF57535">
    <property type="entry name" value="Complement control module/SCR domain"/>
    <property type="match status" value="4"/>
</dbReference>
<dbReference type="STRING" id="94237.ENSMMOP00000022629"/>
<proteinExistence type="predicted"/>
<comment type="caution">
    <text evidence="5">Lacks conserved residue(s) required for the propagation of feature annotation.</text>
</comment>
<dbReference type="Gene3D" id="2.10.70.10">
    <property type="entry name" value="Complement Module, domain 1"/>
    <property type="match status" value="4"/>
</dbReference>
<keyword evidence="4 5" id="KW-1015">Disulfide bond</keyword>
<dbReference type="InterPro" id="IPR035976">
    <property type="entry name" value="Sushi/SCR/CCP_sf"/>
</dbReference>
<evidence type="ECO:0000256" key="2">
    <source>
        <dbReference type="ARBA" id="ARBA00022729"/>
    </source>
</evidence>
<evidence type="ECO:0000256" key="4">
    <source>
        <dbReference type="ARBA" id="ARBA00023157"/>
    </source>
</evidence>
<evidence type="ECO:0000256" key="1">
    <source>
        <dbReference type="ARBA" id="ARBA00022659"/>
    </source>
</evidence>
<evidence type="ECO:0000256" key="5">
    <source>
        <dbReference type="PROSITE-ProRule" id="PRU00302"/>
    </source>
</evidence>
<organism evidence="7 8">
    <name type="scientific">Mola mola</name>
    <name type="common">Ocean sunfish</name>
    <name type="synonym">Tetraodon mola</name>
    <dbReference type="NCBI Taxonomy" id="94237"/>
    <lineage>
        <taxon>Eukaryota</taxon>
        <taxon>Metazoa</taxon>
        <taxon>Chordata</taxon>
        <taxon>Craniata</taxon>
        <taxon>Vertebrata</taxon>
        <taxon>Euteleostomi</taxon>
        <taxon>Actinopterygii</taxon>
        <taxon>Neopterygii</taxon>
        <taxon>Teleostei</taxon>
        <taxon>Neoteleostei</taxon>
        <taxon>Acanthomorphata</taxon>
        <taxon>Eupercaria</taxon>
        <taxon>Tetraodontiformes</taxon>
        <taxon>Molidae</taxon>
        <taxon>Mola</taxon>
    </lineage>
</organism>
<evidence type="ECO:0000313" key="7">
    <source>
        <dbReference type="Ensembl" id="ENSMMOP00000022629.1"/>
    </source>
</evidence>
<feature type="domain" description="Sushi" evidence="6">
    <location>
        <begin position="206"/>
        <end position="265"/>
    </location>
</feature>
<keyword evidence="2" id="KW-0732">Signal</keyword>
<dbReference type="OMA" id="KVECEDP"/>
<sequence length="290" mass="32097">VQPRFDVCVSTTIFPLARVTSRTQSCLKPVPGPNMDLREDSILLDTFVNGTKVFFVCSVGYEATGSSPSITCINGSWTPVKLKCESEYHCGSAGEVENGYIDYVEGNEFGDKIVITCNEGYRLVGNSQLFCEDKGWSGRLPICEVVICDPPPEIKDARFYPVKDSYEYREVVQYRCLNDLTLNGSQSLSCSTDGTFNPAPPKCVSVNCVEPVLQDGVWLRGSRPPYGFMATVTYKCHVGYKMIGDHTFSCTINSNWSPPVPKCESKCIENDYVIMAVADSPFSLRVQLLT</sequence>
<protein>
    <recommendedName>
        <fullName evidence="6">Sushi domain-containing protein</fullName>
    </recommendedName>
</protein>
<dbReference type="Ensembl" id="ENSMMOT00000023000.1">
    <property type="protein sequence ID" value="ENSMMOP00000022629.1"/>
    <property type="gene ID" value="ENSMMOG00000017205.1"/>
</dbReference>
<keyword evidence="1 5" id="KW-0768">Sushi</keyword>
<dbReference type="PANTHER" id="PTHR45656:SF4">
    <property type="entry name" value="PROTEIN CBR-CLEC-78"/>
    <property type="match status" value="1"/>
</dbReference>